<dbReference type="Pfam" id="PF12352">
    <property type="entry name" value="V-SNARE_C"/>
    <property type="match status" value="1"/>
</dbReference>
<dbReference type="EMBL" id="VXIV02001535">
    <property type="protein sequence ID" value="KAF6032102.1"/>
    <property type="molecule type" value="Genomic_DNA"/>
</dbReference>
<evidence type="ECO:0000256" key="4">
    <source>
        <dbReference type="ARBA" id="ARBA00022989"/>
    </source>
</evidence>
<evidence type="ECO:0000256" key="8">
    <source>
        <dbReference type="ARBA" id="ARBA00037862"/>
    </source>
</evidence>
<keyword evidence="5" id="KW-0333">Golgi apparatus</keyword>
<dbReference type="GO" id="GO:0005484">
    <property type="term" value="F:SNAP receptor activity"/>
    <property type="evidence" value="ECO:0007669"/>
    <property type="project" value="InterPro"/>
</dbReference>
<dbReference type="PANTHER" id="PTHR21230">
    <property type="entry name" value="VESICLE TRANSPORT V-SNARE PROTEIN VTI1-RELATED"/>
    <property type="match status" value="1"/>
</dbReference>
<dbReference type="GO" id="GO:0006906">
    <property type="term" value="P:vesicle fusion"/>
    <property type="evidence" value="ECO:0007669"/>
    <property type="project" value="TreeGrafter"/>
</dbReference>
<dbReference type="GO" id="GO:0012507">
    <property type="term" value="C:ER to Golgi transport vesicle membrane"/>
    <property type="evidence" value="ECO:0007669"/>
    <property type="project" value="TreeGrafter"/>
</dbReference>
<dbReference type="Proteomes" id="UP000593567">
    <property type="component" value="Unassembled WGS sequence"/>
</dbReference>
<protein>
    <submittedName>
        <fullName evidence="13">GOSR2</fullName>
    </submittedName>
</protein>
<dbReference type="GO" id="GO:0005789">
    <property type="term" value="C:endoplasmic reticulum membrane"/>
    <property type="evidence" value="ECO:0007669"/>
    <property type="project" value="TreeGrafter"/>
</dbReference>
<proteinExistence type="inferred from homology"/>
<evidence type="ECO:0000256" key="10">
    <source>
        <dbReference type="PIRNR" id="PIRNR028865"/>
    </source>
</evidence>
<keyword evidence="2 12" id="KW-0812">Transmembrane</keyword>
<evidence type="ECO:0000256" key="6">
    <source>
        <dbReference type="ARBA" id="ARBA00023136"/>
    </source>
</evidence>
<dbReference type="InterPro" id="IPR027027">
    <property type="entry name" value="GOSR2/Membrin/Bos1"/>
</dbReference>
<dbReference type="PANTHER" id="PTHR21230:SF1">
    <property type="entry name" value="GOLGI SNAP RECEPTOR COMPLEX MEMBER 2"/>
    <property type="match status" value="1"/>
</dbReference>
<sequence length="213" mass="24889">MDSLGKQTKVLLHEITNGLVYAERVATEEYEAVEKNIQKQLNTVLDNCERLDHLVKKEPPNKREEAKLHVDKMKYDCKHLQQALQSIQQRRFQQEQQERDRAQLLKTTFRPNSADTSIMIDHALQHNNSLHNSSRQMDDLIGSGQGILDNLREQRSTLKSAHKKVLDLMNTLGLTNTVMRLIERRTYQDKFILYGGMILTCIIMFITVKYFLY</sequence>
<gene>
    <name evidence="13" type="ORF">EB796_009602</name>
</gene>
<keyword evidence="14" id="KW-1185">Reference proteome</keyword>
<evidence type="ECO:0000256" key="2">
    <source>
        <dbReference type="ARBA" id="ARBA00022692"/>
    </source>
</evidence>
<evidence type="ECO:0000256" key="11">
    <source>
        <dbReference type="SAM" id="Coils"/>
    </source>
</evidence>
<keyword evidence="11" id="KW-0175">Coiled coil</keyword>
<evidence type="ECO:0000313" key="13">
    <source>
        <dbReference type="EMBL" id="KAF6032102.1"/>
    </source>
</evidence>
<dbReference type="CDD" id="cd15863">
    <property type="entry name" value="SNARE_GS27"/>
    <property type="match status" value="1"/>
</dbReference>
<dbReference type="Gene3D" id="1.20.5.110">
    <property type="match status" value="1"/>
</dbReference>
<keyword evidence="6 10" id="KW-0472">Membrane</keyword>
<comment type="function">
    <text evidence="7 10">Involved in transport of proteins from the cis/medial-Golgi to the trans-Golgi network.</text>
</comment>
<evidence type="ECO:0000256" key="3">
    <source>
        <dbReference type="ARBA" id="ARBA00022927"/>
    </source>
</evidence>
<dbReference type="GO" id="GO:0031201">
    <property type="term" value="C:SNARE complex"/>
    <property type="evidence" value="ECO:0007669"/>
    <property type="project" value="TreeGrafter"/>
</dbReference>
<keyword evidence="4 12" id="KW-1133">Transmembrane helix</keyword>
<dbReference type="SUPFAM" id="SSF58038">
    <property type="entry name" value="SNARE fusion complex"/>
    <property type="match status" value="1"/>
</dbReference>
<comment type="subcellular location">
    <subcellularLocation>
        <location evidence="8">Golgi apparatus</location>
        <location evidence="8">cis-Golgi network membrane</location>
        <topology evidence="8">Single-pass type IV membrane protein</topology>
    </subcellularLocation>
</comment>
<keyword evidence="1 10" id="KW-0813">Transport</keyword>
<dbReference type="AlphaFoldDB" id="A0A7J7K0F6"/>
<comment type="caution">
    <text evidence="13">The sequence shown here is derived from an EMBL/GenBank/DDBJ whole genome shotgun (WGS) entry which is preliminary data.</text>
</comment>
<dbReference type="OrthoDB" id="158360at2759"/>
<name>A0A7J7K0F6_BUGNE</name>
<feature type="coiled-coil region" evidence="11">
    <location>
        <begin position="70"/>
        <end position="97"/>
    </location>
</feature>
<dbReference type="GO" id="GO:0031902">
    <property type="term" value="C:late endosome membrane"/>
    <property type="evidence" value="ECO:0007669"/>
    <property type="project" value="TreeGrafter"/>
</dbReference>
<dbReference type="GO" id="GO:0005794">
    <property type="term" value="C:Golgi apparatus"/>
    <property type="evidence" value="ECO:0007669"/>
    <property type="project" value="UniProtKB-SubCell"/>
</dbReference>
<evidence type="ECO:0000313" key="14">
    <source>
        <dbReference type="Proteomes" id="UP000593567"/>
    </source>
</evidence>
<dbReference type="PIRSF" id="PIRSF028865">
    <property type="entry name" value="Membrin-2"/>
    <property type="match status" value="1"/>
</dbReference>
<keyword evidence="3 10" id="KW-0653">Protein transport</keyword>
<dbReference type="GO" id="GO:0015031">
    <property type="term" value="P:protein transport"/>
    <property type="evidence" value="ECO:0007669"/>
    <property type="project" value="UniProtKB-KW"/>
</dbReference>
<evidence type="ECO:0000256" key="1">
    <source>
        <dbReference type="ARBA" id="ARBA00022448"/>
    </source>
</evidence>
<evidence type="ECO:0000256" key="9">
    <source>
        <dbReference type="ARBA" id="ARBA00038172"/>
    </source>
</evidence>
<comment type="similarity">
    <text evidence="9 10">Belongs to the GOSR2 family.</text>
</comment>
<feature type="transmembrane region" description="Helical" evidence="12">
    <location>
        <begin position="191"/>
        <end position="212"/>
    </location>
</feature>
<accession>A0A7J7K0F6</accession>
<evidence type="ECO:0000256" key="7">
    <source>
        <dbReference type="ARBA" id="ARBA00037078"/>
    </source>
</evidence>
<evidence type="ECO:0000256" key="5">
    <source>
        <dbReference type="ARBA" id="ARBA00023034"/>
    </source>
</evidence>
<evidence type="ECO:0000256" key="12">
    <source>
        <dbReference type="SAM" id="Phobius"/>
    </source>
</evidence>
<organism evidence="13 14">
    <name type="scientific">Bugula neritina</name>
    <name type="common">Brown bryozoan</name>
    <name type="synonym">Sertularia neritina</name>
    <dbReference type="NCBI Taxonomy" id="10212"/>
    <lineage>
        <taxon>Eukaryota</taxon>
        <taxon>Metazoa</taxon>
        <taxon>Spiralia</taxon>
        <taxon>Lophotrochozoa</taxon>
        <taxon>Bryozoa</taxon>
        <taxon>Gymnolaemata</taxon>
        <taxon>Cheilostomatida</taxon>
        <taxon>Flustrina</taxon>
        <taxon>Buguloidea</taxon>
        <taxon>Bugulidae</taxon>
        <taxon>Bugula</taxon>
    </lineage>
</organism>
<dbReference type="GO" id="GO:0006891">
    <property type="term" value="P:intra-Golgi vesicle-mediated transport"/>
    <property type="evidence" value="ECO:0007669"/>
    <property type="project" value="TreeGrafter"/>
</dbReference>
<dbReference type="GO" id="GO:0000149">
    <property type="term" value="F:SNARE binding"/>
    <property type="evidence" value="ECO:0007669"/>
    <property type="project" value="TreeGrafter"/>
</dbReference>
<reference evidence="13" key="1">
    <citation type="submission" date="2020-06" db="EMBL/GenBank/DDBJ databases">
        <title>Draft genome of Bugula neritina, a colonial animal packing powerful symbionts and potential medicines.</title>
        <authorList>
            <person name="Rayko M."/>
        </authorList>
    </citation>
    <scope>NUCLEOTIDE SEQUENCE [LARGE SCALE GENOMIC DNA]</scope>
    <source>
        <strain evidence="13">Kwan_BN1</strain>
    </source>
</reference>